<dbReference type="RefSeq" id="WP_200112614.1">
    <property type="nucleotide sequence ID" value="NZ_JAEHOH010000001.1"/>
</dbReference>
<comment type="caution">
    <text evidence="4">The sequence shown here is derived from an EMBL/GenBank/DDBJ whole genome shotgun (WGS) entry which is preliminary data.</text>
</comment>
<dbReference type="GO" id="GO:0003960">
    <property type="term" value="F:quinone reductase (NADPH) activity"/>
    <property type="evidence" value="ECO:0007669"/>
    <property type="project" value="InterPro"/>
</dbReference>
<dbReference type="GO" id="GO:0035925">
    <property type="term" value="F:mRNA 3'-UTR AU-rich region binding"/>
    <property type="evidence" value="ECO:0007669"/>
    <property type="project" value="TreeGrafter"/>
</dbReference>
<gene>
    <name evidence="4" type="ORF">JD276_00305</name>
</gene>
<evidence type="ECO:0000313" key="4">
    <source>
        <dbReference type="EMBL" id="MBK0417480.1"/>
    </source>
</evidence>
<accession>A0A934Q2S5</accession>
<proteinExistence type="predicted"/>
<dbReference type="GO" id="GO:0005829">
    <property type="term" value="C:cytosol"/>
    <property type="evidence" value="ECO:0007669"/>
    <property type="project" value="TreeGrafter"/>
</dbReference>
<dbReference type="Gene3D" id="3.90.180.10">
    <property type="entry name" value="Medium-chain alcohol dehydrogenases, catalytic domain"/>
    <property type="match status" value="1"/>
</dbReference>
<keyword evidence="5" id="KW-1185">Reference proteome</keyword>
<name>A0A934Q2S5_9MICO</name>
<dbReference type="EMBL" id="JAEHOH010000001">
    <property type="protein sequence ID" value="MBK0417480.1"/>
    <property type="molecule type" value="Genomic_DNA"/>
</dbReference>
<organism evidence="4 5">
    <name type="scientific">Leucobacter chromiisoli</name>
    <dbReference type="NCBI Taxonomy" id="2796471"/>
    <lineage>
        <taxon>Bacteria</taxon>
        <taxon>Bacillati</taxon>
        <taxon>Actinomycetota</taxon>
        <taxon>Actinomycetes</taxon>
        <taxon>Micrococcales</taxon>
        <taxon>Microbacteriaceae</taxon>
        <taxon>Leucobacter</taxon>
    </lineage>
</organism>
<dbReference type="CDD" id="cd05286">
    <property type="entry name" value="QOR2"/>
    <property type="match status" value="1"/>
</dbReference>
<dbReference type="InterPro" id="IPR011032">
    <property type="entry name" value="GroES-like_sf"/>
</dbReference>
<evidence type="ECO:0000313" key="5">
    <source>
        <dbReference type="Proteomes" id="UP000608530"/>
    </source>
</evidence>
<dbReference type="InterPro" id="IPR020843">
    <property type="entry name" value="ER"/>
</dbReference>
<dbReference type="AlphaFoldDB" id="A0A934Q2S5"/>
<dbReference type="Pfam" id="PF08240">
    <property type="entry name" value="ADH_N"/>
    <property type="match status" value="1"/>
</dbReference>
<dbReference type="SMART" id="SM00829">
    <property type="entry name" value="PKS_ER"/>
    <property type="match status" value="1"/>
</dbReference>
<feature type="domain" description="Enoyl reductase (ER)" evidence="3">
    <location>
        <begin position="12"/>
        <end position="320"/>
    </location>
</feature>
<dbReference type="PANTHER" id="PTHR48106:SF13">
    <property type="entry name" value="QUINONE OXIDOREDUCTASE-RELATED"/>
    <property type="match status" value="1"/>
</dbReference>
<dbReference type="InterPro" id="IPR013154">
    <property type="entry name" value="ADH-like_N"/>
</dbReference>
<dbReference type="Proteomes" id="UP000608530">
    <property type="component" value="Unassembled WGS sequence"/>
</dbReference>
<dbReference type="Pfam" id="PF00107">
    <property type="entry name" value="ADH_zinc_N"/>
    <property type="match status" value="1"/>
</dbReference>
<sequence>MTVRAITVERAGGPELLQETEIPDPVPGPGELLVETAFVGVNFIETYQRSGVYPVDYPFIPGSEASGTVVAVGEGVSGFEPGDRVTTCEGKAAYAERFVVPAVAAARVPDGLGLDVAAALPLQGITAHYLSTSASHPQPGDTVIVHAGAGGVGLLLTQLLAARGIRVFTTVSTPEKRELSLGAGAEQVLRYESFADKARELTDGAGVAVVYDGVGKRTFDDSLRALRVRGEMVLFGGASGQVPPFDLQRLNSGGSLSITRPSIGHFLLTPEERAWRYGELFDAVTGGGLDVRVGERFPLAEAGRAHEALEGRATTGKVILEA</sequence>
<evidence type="ECO:0000259" key="3">
    <source>
        <dbReference type="SMART" id="SM00829"/>
    </source>
</evidence>
<dbReference type="InterPro" id="IPR013149">
    <property type="entry name" value="ADH-like_C"/>
</dbReference>
<dbReference type="GO" id="GO:0070402">
    <property type="term" value="F:NADPH binding"/>
    <property type="evidence" value="ECO:0007669"/>
    <property type="project" value="TreeGrafter"/>
</dbReference>
<keyword evidence="2" id="KW-0560">Oxidoreductase</keyword>
<dbReference type="InterPro" id="IPR047618">
    <property type="entry name" value="QOR-like"/>
</dbReference>
<keyword evidence="1" id="KW-0521">NADP</keyword>
<evidence type="ECO:0000256" key="2">
    <source>
        <dbReference type="ARBA" id="ARBA00023002"/>
    </source>
</evidence>
<protein>
    <submittedName>
        <fullName evidence="4">Quinone oxidoreductase</fullName>
    </submittedName>
</protein>
<dbReference type="Gene3D" id="3.40.50.720">
    <property type="entry name" value="NAD(P)-binding Rossmann-like Domain"/>
    <property type="match status" value="1"/>
</dbReference>
<evidence type="ECO:0000256" key="1">
    <source>
        <dbReference type="ARBA" id="ARBA00022857"/>
    </source>
</evidence>
<dbReference type="PANTHER" id="PTHR48106">
    <property type="entry name" value="QUINONE OXIDOREDUCTASE PIG3-RELATED"/>
    <property type="match status" value="1"/>
</dbReference>
<dbReference type="SUPFAM" id="SSF51735">
    <property type="entry name" value="NAD(P)-binding Rossmann-fold domains"/>
    <property type="match status" value="1"/>
</dbReference>
<dbReference type="InterPro" id="IPR036291">
    <property type="entry name" value="NAD(P)-bd_dom_sf"/>
</dbReference>
<dbReference type="SUPFAM" id="SSF50129">
    <property type="entry name" value="GroES-like"/>
    <property type="match status" value="1"/>
</dbReference>
<reference evidence="4" key="1">
    <citation type="submission" date="2020-12" db="EMBL/GenBank/DDBJ databases">
        <title>Leucobacter sp. CAS1, isolated from Chromium sludge.</title>
        <authorList>
            <person name="Xu Z."/>
        </authorList>
    </citation>
    <scope>NUCLEOTIDE SEQUENCE</scope>
    <source>
        <strain evidence="4">CSA1</strain>
    </source>
</reference>